<organism evidence="11 12">
    <name type="scientific">Maledivibacter halophilus</name>
    <dbReference type="NCBI Taxonomy" id="36842"/>
    <lineage>
        <taxon>Bacteria</taxon>
        <taxon>Bacillati</taxon>
        <taxon>Bacillota</taxon>
        <taxon>Clostridia</taxon>
        <taxon>Peptostreptococcales</taxon>
        <taxon>Caminicellaceae</taxon>
        <taxon>Maledivibacter</taxon>
    </lineage>
</organism>
<comment type="catalytic activity">
    <reaction evidence="8 9">
        <text>(2S,6S)-2,6-diaminopimelate = meso-2,6-diaminopimelate</text>
        <dbReference type="Rhea" id="RHEA:15393"/>
        <dbReference type="ChEBI" id="CHEBI:57609"/>
        <dbReference type="ChEBI" id="CHEBI:57791"/>
        <dbReference type="EC" id="5.1.1.7"/>
    </reaction>
</comment>
<comment type="similarity">
    <text evidence="2 9">Belongs to the diaminopimelate epimerase family.</text>
</comment>
<dbReference type="EC" id="5.1.1.7" evidence="3 9"/>
<feature type="binding site" evidence="9">
    <location>
        <position position="211"/>
    </location>
    <ligand>
        <name>substrate</name>
    </ligand>
</feature>
<dbReference type="InterPro" id="IPR001653">
    <property type="entry name" value="DAP_epimerase_DapF"/>
</dbReference>
<feature type="binding site" evidence="9">
    <location>
        <begin position="229"/>
        <end position="230"/>
    </location>
    <ligand>
        <name>substrate</name>
    </ligand>
</feature>
<evidence type="ECO:0000256" key="5">
    <source>
        <dbReference type="ARBA" id="ARBA00022605"/>
    </source>
</evidence>
<dbReference type="PANTHER" id="PTHR31689:SF0">
    <property type="entry name" value="DIAMINOPIMELATE EPIMERASE"/>
    <property type="match status" value="1"/>
</dbReference>
<evidence type="ECO:0000256" key="9">
    <source>
        <dbReference type="HAMAP-Rule" id="MF_00197"/>
    </source>
</evidence>
<gene>
    <name evidence="9" type="primary">dapF</name>
    <name evidence="11" type="ORF">SAMN02194393_04681</name>
</gene>
<evidence type="ECO:0000313" key="12">
    <source>
        <dbReference type="Proteomes" id="UP000190285"/>
    </source>
</evidence>
<feature type="binding site" evidence="9">
    <location>
        <begin position="89"/>
        <end position="90"/>
    </location>
    <ligand>
        <name>substrate</name>
    </ligand>
</feature>
<dbReference type="GO" id="GO:0009089">
    <property type="term" value="P:lysine biosynthetic process via diaminopimelate"/>
    <property type="evidence" value="ECO:0007669"/>
    <property type="project" value="UniProtKB-UniRule"/>
</dbReference>
<protein>
    <recommendedName>
        <fullName evidence="3 9">Diaminopimelate epimerase</fullName>
        <shortName evidence="9">DAP epimerase</shortName>
        <ecNumber evidence="3 9">5.1.1.7</ecNumber>
    </recommendedName>
    <alternativeName>
        <fullName evidence="9">PLP-independent amino acid racemase</fullName>
    </alternativeName>
</protein>
<evidence type="ECO:0000256" key="3">
    <source>
        <dbReference type="ARBA" id="ARBA00013080"/>
    </source>
</evidence>
<keyword evidence="6 9" id="KW-0457">Lysine biosynthesis</keyword>
<dbReference type="EMBL" id="FUZT01000015">
    <property type="protein sequence ID" value="SKC87269.1"/>
    <property type="molecule type" value="Genomic_DNA"/>
</dbReference>
<feature type="active site" evidence="10">
    <location>
        <position position="88"/>
    </location>
</feature>
<feature type="binding site" evidence="9">
    <location>
        <begin position="239"/>
        <end position="240"/>
    </location>
    <ligand>
        <name>substrate</name>
    </ligand>
</feature>
<reference evidence="11 12" key="1">
    <citation type="submission" date="2017-02" db="EMBL/GenBank/DDBJ databases">
        <authorList>
            <person name="Peterson S.W."/>
        </authorList>
    </citation>
    <scope>NUCLEOTIDE SEQUENCE [LARGE SCALE GENOMIC DNA]</scope>
    <source>
        <strain evidence="11 12">M1</strain>
    </source>
</reference>
<feature type="binding site" evidence="9">
    <location>
        <position position="28"/>
    </location>
    <ligand>
        <name>substrate</name>
    </ligand>
</feature>
<accession>A0A1T5MHB0</accession>
<dbReference type="Gene3D" id="3.10.310.10">
    <property type="entry name" value="Diaminopimelate Epimerase, Chain A, domain 1"/>
    <property type="match status" value="2"/>
</dbReference>
<sequence length="298" mass="33373">MQFAHITIFVKNKEVEMINFSKMHGAGNDFIVVRAEDINGIDYCVLAKKVCDRHFGIGADGLMVVEESEKYDIKMSYYNSDGSVGEMCGNGIRCFSKFVYEKNIVKKENILVDTLAGVKKIELTIDGNGKVEKILVDMGKPEIKAKAVPVITDKETFINEVIKIEDLSVKVSSILMGVPHTVIFVDEIKEKEVYEIGAKIEKHNIYPQNTNVNFVEIVNRGFIKVDTWERGAGKTLACGTGVCSSVYIAYLLNHVDKRVNVNVPGGKMTIYINNDDEVFMEGTANFICDGKFFCKENY</sequence>
<comment type="caution">
    <text evidence="9">Lacks conserved residue(s) required for the propagation of feature annotation.</text>
</comment>
<dbReference type="PANTHER" id="PTHR31689">
    <property type="entry name" value="DIAMINOPIMELATE EPIMERASE, CHLOROPLASTIC"/>
    <property type="match status" value="1"/>
</dbReference>
<comment type="function">
    <text evidence="9">Catalyzes the stereoinversion of LL-2,6-diaminopimelate (L,L-DAP) to meso-diaminopimelate (meso-DAP), a precursor of L-lysine and an essential component of the bacterial peptidoglycan.</text>
</comment>
<dbReference type="InterPro" id="IPR018510">
    <property type="entry name" value="DAP_epimerase_AS"/>
</dbReference>
<dbReference type="GO" id="GO:0008837">
    <property type="term" value="F:diaminopimelate epimerase activity"/>
    <property type="evidence" value="ECO:0007669"/>
    <property type="project" value="UniProtKB-UniRule"/>
</dbReference>
<dbReference type="STRING" id="36842.SAMN02194393_04681"/>
<feature type="site" description="Could be important to modulate the pK values of the two catalytic cysteine residues" evidence="9">
    <location>
        <position position="180"/>
    </location>
</feature>
<evidence type="ECO:0000256" key="1">
    <source>
        <dbReference type="ARBA" id="ARBA00005196"/>
    </source>
</evidence>
<feature type="active site" description="Proton donor" evidence="9">
    <location>
        <position position="88"/>
    </location>
</feature>
<evidence type="ECO:0000256" key="4">
    <source>
        <dbReference type="ARBA" id="ARBA00022490"/>
    </source>
</evidence>
<dbReference type="NCBIfam" id="TIGR00652">
    <property type="entry name" value="DapF"/>
    <property type="match status" value="1"/>
</dbReference>
<name>A0A1T5MHB0_9FIRM</name>
<proteinExistence type="inferred from homology"/>
<dbReference type="AlphaFoldDB" id="A0A1T5MHB0"/>
<keyword evidence="4 9" id="KW-0963">Cytoplasm</keyword>
<keyword evidence="7 9" id="KW-0413">Isomerase</keyword>
<dbReference type="Proteomes" id="UP000190285">
    <property type="component" value="Unassembled WGS sequence"/>
</dbReference>
<dbReference type="SUPFAM" id="SSF54506">
    <property type="entry name" value="Diaminopimelate epimerase-like"/>
    <property type="match status" value="2"/>
</dbReference>
<evidence type="ECO:0000256" key="2">
    <source>
        <dbReference type="ARBA" id="ARBA00010219"/>
    </source>
</evidence>
<feature type="active site" description="Proton acceptor" evidence="9">
    <location>
        <position position="238"/>
    </location>
</feature>
<evidence type="ECO:0000256" key="7">
    <source>
        <dbReference type="ARBA" id="ARBA00023235"/>
    </source>
</evidence>
<dbReference type="UniPathway" id="UPA00034">
    <property type="reaction ID" value="UER00025"/>
</dbReference>
<feature type="site" description="Could be important to modulate the pK values of the two catalytic cysteine residues" evidence="9">
    <location>
        <position position="229"/>
    </location>
</feature>
<feature type="binding site" evidence="9">
    <location>
        <position position="79"/>
    </location>
    <ligand>
        <name>substrate</name>
    </ligand>
</feature>
<comment type="subcellular location">
    <subcellularLocation>
        <location evidence="9">Cytoplasm</location>
    </subcellularLocation>
</comment>
<keyword evidence="12" id="KW-1185">Reference proteome</keyword>
<dbReference type="GO" id="GO:0005829">
    <property type="term" value="C:cytosol"/>
    <property type="evidence" value="ECO:0007669"/>
    <property type="project" value="TreeGrafter"/>
</dbReference>
<evidence type="ECO:0000256" key="6">
    <source>
        <dbReference type="ARBA" id="ARBA00023154"/>
    </source>
</evidence>
<dbReference type="FunFam" id="3.10.310.10:FF:000001">
    <property type="entry name" value="Diaminopimelate epimerase"/>
    <property type="match status" value="1"/>
</dbReference>
<dbReference type="PROSITE" id="PS01326">
    <property type="entry name" value="DAP_EPIMERASE"/>
    <property type="match status" value="1"/>
</dbReference>
<dbReference type="HAMAP" id="MF_00197">
    <property type="entry name" value="DAP_epimerase"/>
    <property type="match status" value="1"/>
</dbReference>
<evidence type="ECO:0000256" key="8">
    <source>
        <dbReference type="ARBA" id="ARBA00051712"/>
    </source>
</evidence>
<evidence type="ECO:0000256" key="10">
    <source>
        <dbReference type="PROSITE-ProRule" id="PRU10125"/>
    </source>
</evidence>
<keyword evidence="5 9" id="KW-0028">Amino-acid biosynthesis</keyword>
<comment type="pathway">
    <text evidence="1 9">Amino-acid biosynthesis; L-lysine biosynthesis via DAP pathway; DL-2,6-diaminopimelate from LL-2,6-diaminopimelate: step 1/1.</text>
</comment>
<evidence type="ECO:0000313" key="11">
    <source>
        <dbReference type="EMBL" id="SKC87269.1"/>
    </source>
</evidence>
<dbReference type="Pfam" id="PF01678">
    <property type="entry name" value="DAP_epimerase"/>
    <property type="match status" value="2"/>
</dbReference>
<comment type="subunit">
    <text evidence="9">Homodimer.</text>
</comment>